<dbReference type="PANTHER" id="PTHR35848">
    <property type="entry name" value="OXALATE-BINDING PROTEIN"/>
    <property type="match status" value="1"/>
</dbReference>
<protein>
    <recommendedName>
        <fullName evidence="2">Cupin type-2 domain-containing protein</fullName>
    </recommendedName>
</protein>
<dbReference type="InterPro" id="IPR051610">
    <property type="entry name" value="GPI/OXD"/>
</dbReference>
<reference evidence="3" key="1">
    <citation type="submission" date="2018-05" db="EMBL/GenBank/DDBJ databases">
        <authorList>
            <person name="Lanie J.A."/>
            <person name="Ng W.-L."/>
            <person name="Kazmierczak K.M."/>
            <person name="Andrzejewski T.M."/>
            <person name="Davidsen T.M."/>
            <person name="Wayne K.J."/>
            <person name="Tettelin H."/>
            <person name="Glass J.I."/>
            <person name="Rusch D."/>
            <person name="Podicherti R."/>
            <person name="Tsui H.-C.T."/>
            <person name="Winkler M.E."/>
        </authorList>
    </citation>
    <scope>NUCLEOTIDE SEQUENCE</scope>
</reference>
<proteinExistence type="predicted"/>
<dbReference type="Pfam" id="PF07883">
    <property type="entry name" value="Cupin_2"/>
    <property type="match status" value="1"/>
</dbReference>
<evidence type="ECO:0000259" key="2">
    <source>
        <dbReference type="Pfam" id="PF07883"/>
    </source>
</evidence>
<organism evidence="3">
    <name type="scientific">marine metagenome</name>
    <dbReference type="NCBI Taxonomy" id="408172"/>
    <lineage>
        <taxon>unclassified sequences</taxon>
        <taxon>metagenomes</taxon>
        <taxon>ecological metagenomes</taxon>
    </lineage>
</organism>
<keyword evidence="1" id="KW-0479">Metal-binding</keyword>
<dbReference type="AlphaFoldDB" id="A0A382E7T8"/>
<evidence type="ECO:0000313" key="3">
    <source>
        <dbReference type="EMBL" id="SVB46402.1"/>
    </source>
</evidence>
<dbReference type="InterPro" id="IPR011051">
    <property type="entry name" value="RmlC_Cupin_sf"/>
</dbReference>
<gene>
    <name evidence="3" type="ORF">METZ01_LOCUS199256</name>
</gene>
<dbReference type="SUPFAM" id="SSF51182">
    <property type="entry name" value="RmlC-like cupins"/>
    <property type="match status" value="1"/>
</dbReference>
<feature type="domain" description="Cupin type-2" evidence="2">
    <location>
        <begin position="53"/>
        <end position="120"/>
    </location>
</feature>
<dbReference type="GO" id="GO:0046872">
    <property type="term" value="F:metal ion binding"/>
    <property type="evidence" value="ECO:0007669"/>
    <property type="project" value="UniProtKB-KW"/>
</dbReference>
<sequence length="133" mass="14444">MTDTYCVRGCFDQPAENHGHPGSKSRVVLGPNAHREDRPAAINSEGLTIHTNEYEVGGLSGDGHAHSDQEQAFYILEGEMEVTVGEETRQIGPGDSVFLPRGVFHKHSNIGNGPLKFLFISAMVPDSAREASR</sequence>
<dbReference type="InterPro" id="IPR014710">
    <property type="entry name" value="RmlC-like_jellyroll"/>
</dbReference>
<dbReference type="InterPro" id="IPR013096">
    <property type="entry name" value="Cupin_2"/>
</dbReference>
<accession>A0A382E7T8</accession>
<dbReference type="Gene3D" id="2.60.120.10">
    <property type="entry name" value="Jelly Rolls"/>
    <property type="match status" value="1"/>
</dbReference>
<dbReference type="EMBL" id="UINC01043005">
    <property type="protein sequence ID" value="SVB46402.1"/>
    <property type="molecule type" value="Genomic_DNA"/>
</dbReference>
<evidence type="ECO:0000256" key="1">
    <source>
        <dbReference type="ARBA" id="ARBA00022723"/>
    </source>
</evidence>
<name>A0A382E7T8_9ZZZZ</name>